<keyword evidence="3" id="KW-1185">Reference proteome</keyword>
<sequence>MVLGGDDDSIPPLAYDSDDEEDGTDDDIDQDDEDEGEVDELEVLDTGAQEKLLQATQEVCTTLTKVCQLAFAIIHSTNIALPAWRQACQTHRLPICLIPHDVVTRWDSTYTMMVFALKY</sequence>
<accession>A0A067P328</accession>
<dbReference type="InParanoid" id="A0A067P328"/>
<dbReference type="Proteomes" id="UP000027265">
    <property type="component" value="Unassembled WGS sequence"/>
</dbReference>
<dbReference type="OrthoDB" id="3252425at2759"/>
<protein>
    <submittedName>
        <fullName evidence="2">Uncharacterized protein</fullName>
    </submittedName>
</protein>
<dbReference type="HOGENOM" id="CLU_096306_3_0_1"/>
<feature type="compositionally biased region" description="Acidic residues" evidence="1">
    <location>
        <begin position="16"/>
        <end position="38"/>
    </location>
</feature>
<dbReference type="AlphaFoldDB" id="A0A067P328"/>
<gene>
    <name evidence="2" type="ORF">JAAARDRAFT_201093</name>
</gene>
<feature type="region of interest" description="Disordered" evidence="1">
    <location>
        <begin position="1"/>
        <end position="38"/>
    </location>
</feature>
<evidence type="ECO:0000256" key="1">
    <source>
        <dbReference type="SAM" id="MobiDB-lite"/>
    </source>
</evidence>
<reference evidence="3" key="1">
    <citation type="journal article" date="2014" name="Proc. Natl. Acad. Sci. U.S.A.">
        <title>Extensive sampling of basidiomycete genomes demonstrates inadequacy of the white-rot/brown-rot paradigm for wood decay fungi.</title>
        <authorList>
            <person name="Riley R."/>
            <person name="Salamov A.A."/>
            <person name="Brown D.W."/>
            <person name="Nagy L.G."/>
            <person name="Floudas D."/>
            <person name="Held B.W."/>
            <person name="Levasseur A."/>
            <person name="Lombard V."/>
            <person name="Morin E."/>
            <person name="Otillar R."/>
            <person name="Lindquist E.A."/>
            <person name="Sun H."/>
            <person name="LaButti K.M."/>
            <person name="Schmutz J."/>
            <person name="Jabbour D."/>
            <person name="Luo H."/>
            <person name="Baker S.E."/>
            <person name="Pisabarro A.G."/>
            <person name="Walton J.D."/>
            <person name="Blanchette R.A."/>
            <person name="Henrissat B."/>
            <person name="Martin F."/>
            <person name="Cullen D."/>
            <person name="Hibbett D.S."/>
            <person name="Grigoriev I.V."/>
        </authorList>
    </citation>
    <scope>NUCLEOTIDE SEQUENCE [LARGE SCALE GENOMIC DNA]</scope>
    <source>
        <strain evidence="3">MUCL 33604</strain>
    </source>
</reference>
<evidence type="ECO:0000313" key="3">
    <source>
        <dbReference type="Proteomes" id="UP000027265"/>
    </source>
</evidence>
<evidence type="ECO:0000313" key="2">
    <source>
        <dbReference type="EMBL" id="KDQ49174.1"/>
    </source>
</evidence>
<name>A0A067P328_9AGAM</name>
<proteinExistence type="predicted"/>
<organism evidence="2 3">
    <name type="scientific">Jaapia argillacea MUCL 33604</name>
    <dbReference type="NCBI Taxonomy" id="933084"/>
    <lineage>
        <taxon>Eukaryota</taxon>
        <taxon>Fungi</taxon>
        <taxon>Dikarya</taxon>
        <taxon>Basidiomycota</taxon>
        <taxon>Agaricomycotina</taxon>
        <taxon>Agaricomycetes</taxon>
        <taxon>Agaricomycetidae</taxon>
        <taxon>Jaapiales</taxon>
        <taxon>Jaapiaceae</taxon>
        <taxon>Jaapia</taxon>
    </lineage>
</organism>
<dbReference type="EMBL" id="KL197797">
    <property type="protein sequence ID" value="KDQ49174.1"/>
    <property type="molecule type" value="Genomic_DNA"/>
</dbReference>